<evidence type="ECO:0000313" key="1">
    <source>
        <dbReference type="EMBL" id="RNA09467.1"/>
    </source>
</evidence>
<name>A0A3M7QDE7_BRAPC</name>
<reference evidence="1 2" key="1">
    <citation type="journal article" date="2018" name="Sci. Rep.">
        <title>Genomic signatures of local adaptation to the degree of environmental predictability in rotifers.</title>
        <authorList>
            <person name="Franch-Gras L."/>
            <person name="Hahn C."/>
            <person name="Garcia-Roger E.M."/>
            <person name="Carmona M.J."/>
            <person name="Serra M."/>
            <person name="Gomez A."/>
        </authorList>
    </citation>
    <scope>NUCLEOTIDE SEQUENCE [LARGE SCALE GENOMIC DNA]</scope>
    <source>
        <strain evidence="1">HYR1</strain>
    </source>
</reference>
<dbReference type="AlphaFoldDB" id="A0A3M7QDE7"/>
<dbReference type="EMBL" id="REGN01006461">
    <property type="protein sequence ID" value="RNA09467.1"/>
    <property type="molecule type" value="Genomic_DNA"/>
</dbReference>
<accession>A0A3M7QDE7</accession>
<organism evidence="1 2">
    <name type="scientific">Brachionus plicatilis</name>
    <name type="common">Marine rotifer</name>
    <name type="synonym">Brachionus muelleri</name>
    <dbReference type="NCBI Taxonomy" id="10195"/>
    <lineage>
        <taxon>Eukaryota</taxon>
        <taxon>Metazoa</taxon>
        <taxon>Spiralia</taxon>
        <taxon>Gnathifera</taxon>
        <taxon>Rotifera</taxon>
        <taxon>Eurotatoria</taxon>
        <taxon>Monogononta</taxon>
        <taxon>Pseudotrocha</taxon>
        <taxon>Ploima</taxon>
        <taxon>Brachionidae</taxon>
        <taxon>Brachionus</taxon>
    </lineage>
</organism>
<comment type="caution">
    <text evidence="1">The sequence shown here is derived from an EMBL/GenBank/DDBJ whole genome shotgun (WGS) entry which is preliminary data.</text>
</comment>
<dbReference type="Proteomes" id="UP000276133">
    <property type="component" value="Unassembled WGS sequence"/>
</dbReference>
<sequence length="130" mass="15539">MITRKDINKYSVDKKNRLIVKRQNLKKVKMVGDKWHSINGGNKLESYDVNRSVKIWLHRRTFFLTRKNQKGSRRLYIIWDKKWILVTILYISIKSLPDLLLPNFRHNFAFLGLEDPSCVNPLNYFDSNKS</sequence>
<evidence type="ECO:0000313" key="2">
    <source>
        <dbReference type="Proteomes" id="UP000276133"/>
    </source>
</evidence>
<keyword evidence="2" id="KW-1185">Reference proteome</keyword>
<gene>
    <name evidence="1" type="ORF">BpHYR1_042380</name>
</gene>
<proteinExistence type="predicted"/>
<protein>
    <submittedName>
        <fullName evidence="1">Uncharacterized protein</fullName>
    </submittedName>
</protein>